<evidence type="ECO:0000259" key="1">
    <source>
        <dbReference type="Pfam" id="PF01823"/>
    </source>
</evidence>
<dbReference type="EMBL" id="JBJKFK010000624">
    <property type="protein sequence ID" value="KAL3316001.1"/>
    <property type="molecule type" value="Genomic_DNA"/>
</dbReference>
<keyword evidence="3" id="KW-1185">Reference proteome</keyword>
<evidence type="ECO:0000313" key="2">
    <source>
        <dbReference type="EMBL" id="KAL3316001.1"/>
    </source>
</evidence>
<accession>A0ABD2QB64</accession>
<dbReference type="Pfam" id="PF01823">
    <property type="entry name" value="MACPF"/>
    <property type="match status" value="1"/>
</dbReference>
<dbReference type="InterPro" id="IPR020864">
    <property type="entry name" value="MACPF"/>
</dbReference>
<protein>
    <submittedName>
        <fullName evidence="2">Macrophage expressed 1</fullName>
    </submittedName>
</protein>
<organism evidence="2 3">
    <name type="scientific">Cichlidogyrus casuarinus</name>
    <dbReference type="NCBI Taxonomy" id="1844966"/>
    <lineage>
        <taxon>Eukaryota</taxon>
        <taxon>Metazoa</taxon>
        <taxon>Spiralia</taxon>
        <taxon>Lophotrochozoa</taxon>
        <taxon>Platyhelminthes</taxon>
        <taxon>Monogenea</taxon>
        <taxon>Monopisthocotylea</taxon>
        <taxon>Dactylogyridea</taxon>
        <taxon>Ancyrocephalidae</taxon>
        <taxon>Cichlidogyrus</taxon>
    </lineage>
</organism>
<evidence type="ECO:0000313" key="3">
    <source>
        <dbReference type="Proteomes" id="UP001626550"/>
    </source>
</evidence>
<proteinExistence type="predicted"/>
<sequence length="242" mass="27364">MEIEPIKMTVITLSSETFETSSVYVDSTSNMINVNSGLLFGDSSISGSYSWERTNVRTKQLSSKSIVLRNQVRHRLYKVFLGPEAPLHKHFKNRILDIAFLLDSPKMNISLLEDISKIDDYWLEQPGIVRNDKLLRGSVNPIANSSTSTPYVKAVEAAYLADMIIRDYGTHFITETENGANIVQVSYLNEKCRKMSKEIKTSISKGAAVFFSMGLNSTFGFRSEEKDSKLHVSSMQFERRVL</sequence>
<gene>
    <name evidence="2" type="primary">MPEG1_5</name>
    <name evidence="2" type="ORF">Ciccas_005357</name>
</gene>
<dbReference type="AlphaFoldDB" id="A0ABD2QB64"/>
<comment type="caution">
    <text evidence="2">The sequence shown here is derived from an EMBL/GenBank/DDBJ whole genome shotgun (WGS) entry which is preliminary data.</text>
</comment>
<reference evidence="2 3" key="1">
    <citation type="submission" date="2024-11" db="EMBL/GenBank/DDBJ databases">
        <title>Adaptive evolution of stress response genes in parasites aligns with host niche diversity.</title>
        <authorList>
            <person name="Hahn C."/>
            <person name="Resl P."/>
        </authorList>
    </citation>
    <scope>NUCLEOTIDE SEQUENCE [LARGE SCALE GENOMIC DNA]</scope>
    <source>
        <strain evidence="2">EGGRZ-B1_66</strain>
        <tissue evidence="2">Body</tissue>
    </source>
</reference>
<name>A0ABD2QB64_9PLAT</name>
<dbReference type="Proteomes" id="UP001626550">
    <property type="component" value="Unassembled WGS sequence"/>
</dbReference>
<feature type="domain" description="MACPF" evidence="1">
    <location>
        <begin position="46"/>
        <end position="237"/>
    </location>
</feature>